<sequence>MADDEAKQLAETFPADPELYRPSKEEIEWLKKVIGIEDEEELKRHAFAVQAEGLAVCPYPCLTIFVFTSYKIAKHPAYQDVLKLGKERPGAIYLETACCFGNDVRKLVSDGYPIENIVATDLQKDFWQLGHTFFRTTPSSFPVPFLTGDIFDPEFLSPASPLPTSRSLPNIPPPPSLISLPTLTPLLHTLSIIHAAAFFHLFQKEEQRELAFLLASLLSPLPGSLILGSHIGLPDTAEYRHGGSRPSHLSGTMFAHSPSSWRDVWVGSRADERGVGEGGKAEEGVFKRGEVEVWAEVTEVVDRSAFARQEMGKTEGVSKGVILSWSVKRV</sequence>
<name>A0A0C9UVH4_SPHS4</name>
<gene>
    <name evidence="3" type="ORF">M422DRAFT_269266</name>
</gene>
<keyword evidence="4" id="KW-1185">Reference proteome</keyword>
<dbReference type="InterPro" id="IPR051654">
    <property type="entry name" value="Meroterpenoid_MTases"/>
</dbReference>
<reference evidence="3 4" key="1">
    <citation type="submission" date="2014-06" db="EMBL/GenBank/DDBJ databases">
        <title>Evolutionary Origins and Diversification of the Mycorrhizal Mutualists.</title>
        <authorList>
            <consortium name="DOE Joint Genome Institute"/>
            <consortium name="Mycorrhizal Genomics Consortium"/>
            <person name="Kohler A."/>
            <person name="Kuo A."/>
            <person name="Nagy L.G."/>
            <person name="Floudas D."/>
            <person name="Copeland A."/>
            <person name="Barry K.W."/>
            <person name="Cichocki N."/>
            <person name="Veneault-Fourrey C."/>
            <person name="LaButti K."/>
            <person name="Lindquist E.A."/>
            <person name="Lipzen A."/>
            <person name="Lundell T."/>
            <person name="Morin E."/>
            <person name="Murat C."/>
            <person name="Riley R."/>
            <person name="Ohm R."/>
            <person name="Sun H."/>
            <person name="Tunlid A."/>
            <person name="Henrissat B."/>
            <person name="Grigoriev I.V."/>
            <person name="Hibbett D.S."/>
            <person name="Martin F."/>
        </authorList>
    </citation>
    <scope>NUCLEOTIDE SEQUENCE [LARGE SCALE GENOMIC DNA]</scope>
    <source>
        <strain evidence="3 4">SS14</strain>
    </source>
</reference>
<evidence type="ECO:0000256" key="1">
    <source>
        <dbReference type="ARBA" id="ARBA00022679"/>
    </source>
</evidence>
<evidence type="ECO:0008006" key="5">
    <source>
        <dbReference type="Google" id="ProtNLM"/>
    </source>
</evidence>
<evidence type="ECO:0000256" key="2">
    <source>
        <dbReference type="ARBA" id="ARBA00022691"/>
    </source>
</evidence>
<dbReference type="Proteomes" id="UP000054279">
    <property type="component" value="Unassembled WGS sequence"/>
</dbReference>
<keyword evidence="2" id="KW-0949">S-adenosyl-L-methionine</keyword>
<protein>
    <recommendedName>
        <fullName evidence="5">Methyltransferase domain-containing protein</fullName>
    </recommendedName>
</protein>
<dbReference type="AlphaFoldDB" id="A0A0C9UVH4"/>
<evidence type="ECO:0000313" key="3">
    <source>
        <dbReference type="EMBL" id="KIJ29316.1"/>
    </source>
</evidence>
<evidence type="ECO:0000313" key="4">
    <source>
        <dbReference type="Proteomes" id="UP000054279"/>
    </source>
</evidence>
<dbReference type="PANTHER" id="PTHR35897:SF1">
    <property type="entry name" value="METHYLTRANSFERASE AUSD"/>
    <property type="match status" value="1"/>
</dbReference>
<accession>A0A0C9UVH4</accession>
<dbReference type="PANTHER" id="PTHR35897">
    <property type="entry name" value="METHYLTRANSFERASE AUSD"/>
    <property type="match status" value="1"/>
</dbReference>
<dbReference type="OrthoDB" id="2094832at2759"/>
<dbReference type="EMBL" id="KN837285">
    <property type="protein sequence ID" value="KIJ29316.1"/>
    <property type="molecule type" value="Genomic_DNA"/>
</dbReference>
<keyword evidence="1" id="KW-0808">Transferase</keyword>
<dbReference type="GO" id="GO:0016740">
    <property type="term" value="F:transferase activity"/>
    <property type="evidence" value="ECO:0007669"/>
    <property type="project" value="UniProtKB-KW"/>
</dbReference>
<dbReference type="HOGENOM" id="CLU_051542_1_1_1"/>
<proteinExistence type="predicted"/>
<organism evidence="3 4">
    <name type="scientific">Sphaerobolus stellatus (strain SS14)</name>
    <dbReference type="NCBI Taxonomy" id="990650"/>
    <lineage>
        <taxon>Eukaryota</taxon>
        <taxon>Fungi</taxon>
        <taxon>Dikarya</taxon>
        <taxon>Basidiomycota</taxon>
        <taxon>Agaricomycotina</taxon>
        <taxon>Agaricomycetes</taxon>
        <taxon>Phallomycetidae</taxon>
        <taxon>Geastrales</taxon>
        <taxon>Sphaerobolaceae</taxon>
        <taxon>Sphaerobolus</taxon>
    </lineage>
</organism>